<dbReference type="Proteomes" id="UP000003240">
    <property type="component" value="Unassembled WGS sequence"/>
</dbReference>
<sequence length="220" mass="24781">MAPERVTIFVGEFGSGKTELAVNYALYLAQNGHKTAIVDYDLVKPYFRTRENQSLLEQKGVFVVAPEKRLAHTDLPILPQDLTRILYDPTYQVVMDVGGGESAISLGQIHQKLAEVTYQAFLVVNALRPFTSTIEGIREVRTKIEKVARIQISGLVSNTNLADETKLAHVEQGLKLVEEAARQMMLPVKWLVVPTWLAGQVKTDHPIFELTPYTKYPWME</sequence>
<reference evidence="1 2" key="1">
    <citation type="journal article" date="2011" name="EMBO J.">
        <title>Structural diversity of bacterial flagellar motors.</title>
        <authorList>
            <person name="Chen S."/>
            <person name="Beeby M."/>
            <person name="Murphy G.E."/>
            <person name="Leadbetter J.R."/>
            <person name="Hendrixson D.R."/>
            <person name="Briegel A."/>
            <person name="Li Z."/>
            <person name="Shi J."/>
            <person name="Tocheva E.I."/>
            <person name="Muller A."/>
            <person name="Dobro M.J."/>
            <person name="Jensen G.J."/>
        </authorList>
    </citation>
    <scope>NUCLEOTIDE SEQUENCE [LARGE SCALE GENOMIC DNA]</scope>
    <source>
        <strain evidence="1 2">DSM 6540</strain>
    </source>
</reference>
<evidence type="ECO:0000313" key="2">
    <source>
        <dbReference type="Proteomes" id="UP000003240"/>
    </source>
</evidence>
<dbReference type="InterPro" id="IPR027417">
    <property type="entry name" value="P-loop_NTPase"/>
</dbReference>
<dbReference type="RefSeq" id="WP_004095934.1">
    <property type="nucleotide sequence ID" value="NZ_AFGF01000102.1"/>
</dbReference>
<dbReference type="Gene3D" id="3.40.50.300">
    <property type="entry name" value="P-loop containing nucleotide triphosphate hydrolases"/>
    <property type="match status" value="1"/>
</dbReference>
<dbReference type="STRING" id="1009370.ALO_12024"/>
<evidence type="ECO:0000313" key="1">
    <source>
        <dbReference type="EMBL" id="EGO63642.1"/>
    </source>
</evidence>
<dbReference type="EMBL" id="AFGF01000102">
    <property type="protein sequence ID" value="EGO63642.1"/>
    <property type="molecule type" value="Genomic_DNA"/>
</dbReference>
<accession>F7NJZ5</accession>
<dbReference type="SUPFAM" id="SSF52540">
    <property type="entry name" value="P-loop containing nucleoside triphosphate hydrolases"/>
    <property type="match status" value="1"/>
</dbReference>
<organism evidence="1 2">
    <name type="scientific">Acetonema longum DSM 6540</name>
    <dbReference type="NCBI Taxonomy" id="1009370"/>
    <lineage>
        <taxon>Bacteria</taxon>
        <taxon>Bacillati</taxon>
        <taxon>Bacillota</taxon>
        <taxon>Negativicutes</taxon>
        <taxon>Acetonemataceae</taxon>
        <taxon>Acetonema</taxon>
    </lineage>
</organism>
<protein>
    <submittedName>
        <fullName evidence="1">Uncharacterized protein</fullName>
    </submittedName>
</protein>
<proteinExistence type="predicted"/>
<comment type="caution">
    <text evidence="1">The sequence shown here is derived from an EMBL/GenBank/DDBJ whole genome shotgun (WGS) entry which is preliminary data.</text>
</comment>
<keyword evidence="2" id="KW-1185">Reference proteome</keyword>
<dbReference type="OrthoDB" id="9779501at2"/>
<name>F7NJZ5_9FIRM</name>
<dbReference type="eggNOG" id="COG0489">
    <property type="taxonomic scope" value="Bacteria"/>
</dbReference>
<dbReference type="AlphaFoldDB" id="F7NJZ5"/>
<gene>
    <name evidence="1" type="ORF">ALO_12024</name>
</gene>